<evidence type="ECO:0000256" key="1">
    <source>
        <dbReference type="SAM" id="MobiDB-lite"/>
    </source>
</evidence>
<evidence type="ECO:0000313" key="3">
    <source>
        <dbReference type="EMBL" id="MCP1726363.1"/>
    </source>
</evidence>
<evidence type="ECO:0000313" key="4">
    <source>
        <dbReference type="Proteomes" id="UP001523550"/>
    </source>
</evidence>
<name>A0ABT1G7M8_9GAMM</name>
<keyword evidence="2" id="KW-1133">Transmembrane helix</keyword>
<protein>
    <submittedName>
        <fullName evidence="3">Outer membrane biosynthesis protein TonB</fullName>
    </submittedName>
</protein>
<feature type="compositionally biased region" description="Acidic residues" evidence="1">
    <location>
        <begin position="88"/>
        <end position="100"/>
    </location>
</feature>
<evidence type="ECO:0000256" key="2">
    <source>
        <dbReference type="SAM" id="Phobius"/>
    </source>
</evidence>
<dbReference type="EMBL" id="JALJYF010000001">
    <property type="protein sequence ID" value="MCP1726363.1"/>
    <property type="molecule type" value="Genomic_DNA"/>
</dbReference>
<dbReference type="Proteomes" id="UP001523550">
    <property type="component" value="Unassembled WGS sequence"/>
</dbReference>
<organism evidence="3 4">
    <name type="scientific">Natronospira proteinivora</name>
    <dbReference type="NCBI Taxonomy" id="1807133"/>
    <lineage>
        <taxon>Bacteria</taxon>
        <taxon>Pseudomonadati</taxon>
        <taxon>Pseudomonadota</taxon>
        <taxon>Gammaproteobacteria</taxon>
        <taxon>Natronospirales</taxon>
        <taxon>Natronospiraceae</taxon>
        <taxon>Natronospira</taxon>
    </lineage>
</organism>
<keyword evidence="4" id="KW-1185">Reference proteome</keyword>
<keyword evidence="2" id="KW-0472">Membrane</keyword>
<feature type="region of interest" description="Disordered" evidence="1">
    <location>
        <begin position="242"/>
        <end position="265"/>
    </location>
</feature>
<feature type="region of interest" description="Disordered" evidence="1">
    <location>
        <begin position="1"/>
        <end position="21"/>
    </location>
</feature>
<sequence>MVRKEAGSFDNPFLSNGSGRGSHRHIHWMLLVSLGLHLGLVVMLVSWHPFSWPVDDESVVREYVVSLNLARQDQPGTDGSEGAVADEGPVEEEETEEGIQEEAPQSETETEEQTEPSEEDAPPEPEAQEERSDTPARTRAEDDDEQAEPSHRLDTSTLSEDVQSAARSVVEDSQVDQDGEGRYGHVFSPSLRQDLSQSQRPERPQPAGSERVQSFYGDDYIFGENHCFRVSATQHSGESIVFPIPCPDTGEDSFSLDGRQGGSEP</sequence>
<gene>
    <name evidence="3" type="ORF">J2T60_000328</name>
</gene>
<feature type="region of interest" description="Disordered" evidence="1">
    <location>
        <begin position="71"/>
        <end position="214"/>
    </location>
</feature>
<comment type="caution">
    <text evidence="3">The sequence shown here is derived from an EMBL/GenBank/DDBJ whole genome shotgun (WGS) entry which is preliminary data.</text>
</comment>
<feature type="compositionally biased region" description="Polar residues" evidence="1">
    <location>
        <begin position="190"/>
        <end position="199"/>
    </location>
</feature>
<dbReference type="RefSeq" id="WP_253444528.1">
    <property type="nucleotide sequence ID" value="NZ_JALJYF010000001.1"/>
</dbReference>
<reference evidence="3 4" key="1">
    <citation type="submission" date="2022-03" db="EMBL/GenBank/DDBJ databases">
        <title>Genomic Encyclopedia of Type Strains, Phase III (KMG-III): the genomes of soil and plant-associated and newly described type strains.</title>
        <authorList>
            <person name="Whitman W."/>
        </authorList>
    </citation>
    <scope>NUCLEOTIDE SEQUENCE [LARGE SCALE GENOMIC DNA]</scope>
    <source>
        <strain evidence="3 4">BSker1</strain>
    </source>
</reference>
<feature type="compositionally biased region" description="Acidic residues" evidence="1">
    <location>
        <begin position="108"/>
        <end position="127"/>
    </location>
</feature>
<feature type="transmembrane region" description="Helical" evidence="2">
    <location>
        <begin position="28"/>
        <end position="50"/>
    </location>
</feature>
<proteinExistence type="predicted"/>
<feature type="compositionally biased region" description="Basic and acidic residues" evidence="1">
    <location>
        <begin position="128"/>
        <end position="140"/>
    </location>
</feature>
<feature type="compositionally biased region" description="Polar residues" evidence="1">
    <location>
        <begin position="155"/>
        <end position="166"/>
    </location>
</feature>
<keyword evidence="2" id="KW-0812">Transmembrane</keyword>
<accession>A0ABT1G7M8</accession>